<proteinExistence type="predicted"/>
<organism evidence="1 2">
    <name type="scientific">Tritrichomonas musculus</name>
    <dbReference type="NCBI Taxonomy" id="1915356"/>
    <lineage>
        <taxon>Eukaryota</taxon>
        <taxon>Metamonada</taxon>
        <taxon>Parabasalia</taxon>
        <taxon>Tritrichomonadida</taxon>
        <taxon>Tritrichomonadidae</taxon>
        <taxon>Tritrichomonas</taxon>
    </lineage>
</organism>
<sequence>MNLNIQIDSLSFLNKLVQPSDTIRIIITTFPEDETQAISIESKKIKETQPVFTFGISHLTKKIIAVFRKKNNFKKDYIFASTIIRSDQFPNKINDKYDSEVKVISLYEPFPSDSSHNHSLLENRGVIGRMEVRFALSGVSRSACSINKL</sequence>
<reference evidence="1 2" key="1">
    <citation type="submission" date="2024-04" db="EMBL/GenBank/DDBJ databases">
        <title>Tritrichomonas musculus Genome.</title>
        <authorList>
            <person name="Alves-Ferreira E."/>
            <person name="Grigg M."/>
            <person name="Lorenzi H."/>
            <person name="Galac M."/>
        </authorList>
    </citation>
    <scope>NUCLEOTIDE SEQUENCE [LARGE SCALE GENOMIC DNA]</scope>
    <source>
        <strain evidence="1 2">EAF2021</strain>
    </source>
</reference>
<evidence type="ECO:0000313" key="2">
    <source>
        <dbReference type="Proteomes" id="UP001470230"/>
    </source>
</evidence>
<keyword evidence="2" id="KW-1185">Reference proteome</keyword>
<comment type="caution">
    <text evidence="1">The sequence shown here is derived from an EMBL/GenBank/DDBJ whole genome shotgun (WGS) entry which is preliminary data.</text>
</comment>
<dbReference type="Proteomes" id="UP001470230">
    <property type="component" value="Unassembled WGS sequence"/>
</dbReference>
<name>A0ABR2J1D6_9EUKA</name>
<gene>
    <name evidence="1" type="ORF">M9Y10_007000</name>
</gene>
<dbReference type="EMBL" id="JAPFFF010000013">
    <property type="protein sequence ID" value="KAK8871283.1"/>
    <property type="molecule type" value="Genomic_DNA"/>
</dbReference>
<evidence type="ECO:0000313" key="1">
    <source>
        <dbReference type="EMBL" id="KAK8871283.1"/>
    </source>
</evidence>
<accession>A0ABR2J1D6</accession>
<protein>
    <submittedName>
        <fullName evidence="1">Uncharacterized protein</fullName>
    </submittedName>
</protein>